<sequence>MSTSTSGQALPEPPATRSGSVLRDWFLPPRPAEPGAVTARRERRALVVELVIVFAITLGMAGVQSLISLLDALLRPEGLGEQAVAINASRSTLGLLDLAQQLVNILRLFSWGALGVYLLWRGGIALRSVGLRRDRLGGDCAGGAGLAALIGIPGLGLYLLAHALGLNLSVQPSTLGEAWWRAPVLVLSALGNSFAEEILVVGYLLTRLRQLGLRENGALWLSAVLRGSYHLYQGFGGFVGNVIMGLVYGRVWQRTNRLWALVAGHALIDVVAFLGYALLRGRVGWLP</sequence>
<dbReference type="Proteomes" id="UP000199301">
    <property type="component" value="Unassembled WGS sequence"/>
</dbReference>
<evidence type="ECO:0000313" key="3">
    <source>
        <dbReference type="EMBL" id="SDR00397.1"/>
    </source>
</evidence>
<dbReference type="InterPro" id="IPR003675">
    <property type="entry name" value="Rce1/LyrA-like_dom"/>
</dbReference>
<evidence type="ECO:0000313" key="4">
    <source>
        <dbReference type="Proteomes" id="UP000199301"/>
    </source>
</evidence>
<evidence type="ECO:0000259" key="2">
    <source>
        <dbReference type="Pfam" id="PF02517"/>
    </source>
</evidence>
<feature type="transmembrane region" description="Helical" evidence="1">
    <location>
        <begin position="141"/>
        <end position="164"/>
    </location>
</feature>
<accession>A0A1H1FHN5</accession>
<dbReference type="RefSeq" id="WP_092524915.1">
    <property type="nucleotide sequence ID" value="NZ_FNKO01000002.1"/>
</dbReference>
<dbReference type="AlphaFoldDB" id="A0A1H1FHN5"/>
<proteinExistence type="predicted"/>
<protein>
    <recommendedName>
        <fullName evidence="2">CAAX prenyl protease 2/Lysostaphin resistance protein A-like domain-containing protein</fullName>
    </recommendedName>
</protein>
<feature type="transmembrane region" description="Helical" evidence="1">
    <location>
        <begin position="258"/>
        <end position="279"/>
    </location>
</feature>
<feature type="transmembrane region" description="Helical" evidence="1">
    <location>
        <begin position="231"/>
        <end position="252"/>
    </location>
</feature>
<keyword evidence="1" id="KW-0812">Transmembrane</keyword>
<dbReference type="STRING" id="995062.SAMN04489718_3048"/>
<feature type="transmembrane region" description="Helical" evidence="1">
    <location>
        <begin position="46"/>
        <end position="67"/>
    </location>
</feature>
<gene>
    <name evidence="3" type="ORF">SAMN04489718_3048</name>
</gene>
<keyword evidence="4" id="KW-1185">Reference proteome</keyword>
<keyword evidence="1" id="KW-1133">Transmembrane helix</keyword>
<dbReference type="GO" id="GO:0080120">
    <property type="term" value="P:CAAX-box protein maturation"/>
    <property type="evidence" value="ECO:0007669"/>
    <property type="project" value="UniProtKB-ARBA"/>
</dbReference>
<dbReference type="Pfam" id="PF02517">
    <property type="entry name" value="Rce1-like"/>
    <property type="match status" value="1"/>
</dbReference>
<feature type="transmembrane region" description="Helical" evidence="1">
    <location>
        <begin position="102"/>
        <end position="120"/>
    </location>
</feature>
<dbReference type="OrthoDB" id="4453618at2"/>
<name>A0A1H1FHN5_9ACTN</name>
<dbReference type="GO" id="GO:0004175">
    <property type="term" value="F:endopeptidase activity"/>
    <property type="evidence" value="ECO:0007669"/>
    <property type="project" value="UniProtKB-ARBA"/>
</dbReference>
<dbReference type="EMBL" id="FNKO01000002">
    <property type="protein sequence ID" value="SDR00397.1"/>
    <property type="molecule type" value="Genomic_DNA"/>
</dbReference>
<evidence type="ECO:0000256" key="1">
    <source>
        <dbReference type="SAM" id="Phobius"/>
    </source>
</evidence>
<reference evidence="4" key="1">
    <citation type="submission" date="2016-10" db="EMBL/GenBank/DDBJ databases">
        <authorList>
            <person name="Varghese N."/>
            <person name="Submissions S."/>
        </authorList>
    </citation>
    <scope>NUCLEOTIDE SEQUENCE [LARGE SCALE GENOMIC DNA]</scope>
    <source>
        <strain evidence="4">DSM 45459</strain>
    </source>
</reference>
<feature type="domain" description="CAAX prenyl protease 2/Lysostaphin resistance protein A-like" evidence="2">
    <location>
        <begin position="179"/>
        <end position="271"/>
    </location>
</feature>
<keyword evidence="1" id="KW-0472">Membrane</keyword>
<organism evidence="3 4">
    <name type="scientific">Actinopolyspora saharensis</name>
    <dbReference type="NCBI Taxonomy" id="995062"/>
    <lineage>
        <taxon>Bacteria</taxon>
        <taxon>Bacillati</taxon>
        <taxon>Actinomycetota</taxon>
        <taxon>Actinomycetes</taxon>
        <taxon>Actinopolysporales</taxon>
        <taxon>Actinopolysporaceae</taxon>
        <taxon>Actinopolyspora</taxon>
    </lineage>
</organism>